<name>A0A067MFT8_BOTB1</name>
<evidence type="ECO:0000313" key="3">
    <source>
        <dbReference type="Proteomes" id="UP000027195"/>
    </source>
</evidence>
<dbReference type="Proteomes" id="UP000027195">
    <property type="component" value="Unassembled WGS sequence"/>
</dbReference>
<dbReference type="STRING" id="930990.A0A067MFT8"/>
<feature type="compositionally biased region" description="Basic and acidic residues" evidence="1">
    <location>
        <begin position="959"/>
        <end position="979"/>
    </location>
</feature>
<feature type="region of interest" description="Disordered" evidence="1">
    <location>
        <begin position="63"/>
        <end position="108"/>
    </location>
</feature>
<feature type="region of interest" description="Disordered" evidence="1">
    <location>
        <begin position="956"/>
        <end position="979"/>
    </location>
</feature>
<accession>A0A067MFT8</accession>
<keyword evidence="3" id="KW-1185">Reference proteome</keyword>
<dbReference type="OrthoDB" id="3219467at2759"/>
<dbReference type="EMBL" id="KL198043">
    <property type="protein sequence ID" value="KDQ13580.1"/>
    <property type="molecule type" value="Genomic_DNA"/>
</dbReference>
<organism evidence="2 3">
    <name type="scientific">Botryobasidium botryosum (strain FD-172 SS1)</name>
    <dbReference type="NCBI Taxonomy" id="930990"/>
    <lineage>
        <taxon>Eukaryota</taxon>
        <taxon>Fungi</taxon>
        <taxon>Dikarya</taxon>
        <taxon>Basidiomycota</taxon>
        <taxon>Agaricomycotina</taxon>
        <taxon>Agaricomycetes</taxon>
        <taxon>Cantharellales</taxon>
        <taxon>Botryobasidiaceae</taxon>
        <taxon>Botryobasidium</taxon>
    </lineage>
</organism>
<protein>
    <submittedName>
        <fullName evidence="2">Uncharacterized protein</fullName>
    </submittedName>
</protein>
<evidence type="ECO:0000256" key="1">
    <source>
        <dbReference type="SAM" id="MobiDB-lite"/>
    </source>
</evidence>
<proteinExistence type="predicted"/>
<dbReference type="HOGENOM" id="CLU_001101_0_0_1"/>
<evidence type="ECO:0000313" key="2">
    <source>
        <dbReference type="EMBL" id="KDQ13580.1"/>
    </source>
</evidence>
<sequence length="1293" mass="139248">MYYTNAFPRWDAIEVVQYNIQTPFLGIAALEATSITQTSFIIPWGIYSTEASHPVHQAAWTAATEGHESTTVHGATLPPRLVQPRSQPDDVSVEPQPAPLPDTSSASPPPDGFILAGKIALFGPDSLTADFYSHHAHPGNIYQMAVLEKDLRVSSILPQFADTTFDIIDLKNVVFTYQNIWLDQTKDILHCGLGIGQDWHYPLWMSSFSLQGVFPNIQVEPIKGNKFTSIGARLIGYHVTSHTPEGFMTSGKDFSYSVFGSMHLTVPGSSIPLGLNYDITEVGGVISLSAQLDMDWEHAFGIPDLTLQEVAPNVDFDLAEPLSTLEFDIYAIMEAGDTSISLYGSYSTQGDYSISASGINDLYENLFGETLLPPDVDVHIGAATLTISKGDGFTLDIHDLRINKHTACDGTVSFSSHGAMLRVTIEGDVLTIGKGLTDPIQNLDAYVQVAFGREEKGMTTDVILGGKFACQSNQRTASPFDRFELPIYRYSKPNTLVENVTLHDAVIIVASRDDGELGALGHSGYPIKKDSHPASLILCAGWSSSEGFFLDIHFPTPTTLNIGRGITTDEIELRIVLGKEPYLEVITGAKIPVEKRPEPLHFDLPLTLGATEATATGQLSAKGGWNNPFGLSDQLTVGPDLALSISLCYATGPSGLGFVGGLSVGKSSGNQRELPYARIENLDVHDLPPNAIQFELVELYICPAGVTIGNLVYKPGFSFSSKITFFGIKTETLVNIGDGGIHCYGALENFKIGKFLEIKGAIGDKATFDLELNSTKQGGSINGMIYIFGITAKVLAMLELHSTLTFEFEFDLSFDDIFDFTVKGGPVIAHNETSCDATKGDYKLTAEFHLKIRDHIGQKLNAMFAEQARKDREEADAARAAVDQEHAKWQAKVDEEQKKLDDAYAAWQKKSDEAHAKHQAAIAAHETELNRLQGNLDNEASKLKLGTAAAEAKLSAARARQEANTREKESNLRSERQRVDDKLRKAHADLNEATQKMHNGFGNAEHIQSCENAHWYDVLAKAAILGLCVEKAGVVAAKATADGVLAAAKAVLQAGDFLACKGAMAAASTALDVAQVACDEAIKVATAALEATITLEKGLVATETAALEEVKTLGEGAIKVASAALEDYKKASVAILKVTQDVIGGLTSCAAWLAYEAAKTALEAAKAAGSGALLLAHAAIDVGEAAQQAALKLKDWAVSFFSLVTITDITLPLELGEGVGEFVFNADIKGEMFDTENAKHFIVAVFDKEVAFRSHHLLVADEKSPPRLVAEVEQGFLEGKLVKGLVEAVAEEI</sequence>
<dbReference type="InParanoid" id="A0A067MFT8"/>
<reference evidence="3" key="1">
    <citation type="journal article" date="2014" name="Proc. Natl. Acad. Sci. U.S.A.">
        <title>Extensive sampling of basidiomycete genomes demonstrates inadequacy of the white-rot/brown-rot paradigm for wood decay fungi.</title>
        <authorList>
            <person name="Riley R."/>
            <person name="Salamov A.A."/>
            <person name="Brown D.W."/>
            <person name="Nagy L.G."/>
            <person name="Floudas D."/>
            <person name="Held B.W."/>
            <person name="Levasseur A."/>
            <person name="Lombard V."/>
            <person name="Morin E."/>
            <person name="Otillar R."/>
            <person name="Lindquist E.A."/>
            <person name="Sun H."/>
            <person name="LaButti K.M."/>
            <person name="Schmutz J."/>
            <person name="Jabbour D."/>
            <person name="Luo H."/>
            <person name="Baker S.E."/>
            <person name="Pisabarro A.G."/>
            <person name="Walton J.D."/>
            <person name="Blanchette R.A."/>
            <person name="Henrissat B."/>
            <person name="Martin F."/>
            <person name="Cullen D."/>
            <person name="Hibbett D.S."/>
            <person name="Grigoriev I.V."/>
        </authorList>
    </citation>
    <scope>NUCLEOTIDE SEQUENCE [LARGE SCALE GENOMIC DNA]</scope>
    <source>
        <strain evidence="3">FD-172 SS1</strain>
    </source>
</reference>
<gene>
    <name evidence="2" type="ORF">BOTBODRAFT_33588</name>
</gene>